<evidence type="ECO:0000313" key="3">
    <source>
        <dbReference type="Proteomes" id="UP001295740"/>
    </source>
</evidence>
<accession>A0AAI8VGL6</accession>
<dbReference type="Proteomes" id="UP001295740">
    <property type="component" value="Unassembled WGS sequence"/>
</dbReference>
<proteinExistence type="predicted"/>
<keyword evidence="3" id="KW-1185">Reference proteome</keyword>
<protein>
    <submittedName>
        <fullName evidence="2">Uu.00g085740.m01.CDS01</fullName>
    </submittedName>
</protein>
<evidence type="ECO:0000256" key="1">
    <source>
        <dbReference type="SAM" id="Coils"/>
    </source>
</evidence>
<comment type="caution">
    <text evidence="2">The sequence shown here is derived from an EMBL/GenBank/DDBJ whole genome shotgun (WGS) entry which is preliminary data.</text>
</comment>
<gene>
    <name evidence="2" type="ORF">KHLLAP_LOCUS7856</name>
</gene>
<keyword evidence="1" id="KW-0175">Coiled coil</keyword>
<evidence type="ECO:0000313" key="2">
    <source>
        <dbReference type="EMBL" id="CAJ2507388.1"/>
    </source>
</evidence>
<dbReference type="EMBL" id="CAUWAG010000010">
    <property type="protein sequence ID" value="CAJ2507388.1"/>
    <property type="molecule type" value="Genomic_DNA"/>
</dbReference>
<sequence length="465" mass="53662">MDNFDALQREVKLAHQQALEDARKTAEESQRVAVETAETSEAQIQALEAAQKTANENHRLALEAQKTASRALETALKEAKDEYAQLTTTHNTLLSRHDATEDAIEHWFNRTMGWLPRGHWQDLFEMFLRTKGCQAPSTQRSTRRSLWTGESPWTVDAPWTKDQADLYPLKYSMYERTVSLFYVSHRSPWSSDDNQRAFDLLQMISIQMRTGPRMDTRTRMTMQKIFREMGTQLVNAPAVDDRISRTLVVFVVRELAAALGIDHDFQQNLRGEPHRFVEEVLSRIEGANGDSEMVKRKLGYPNGPGRFRQDGALCGKYGFFSAEEAGTWGQWLLVDFEDHTMRMVEKGAAPLWRGCPWEGVSLHSCDLGRWAGIRIENMPVTLYFVWGVFIADCTQESWDGMNAYLAELRSDPELARRVAEIQSDPDPQRRWEEEMKKLEENDLRQVMKIRKLREERGRPVDDISE</sequence>
<name>A0AAI8VGL6_9PEZI</name>
<reference evidence="2" key="1">
    <citation type="submission" date="2023-10" db="EMBL/GenBank/DDBJ databases">
        <authorList>
            <person name="Hackl T."/>
        </authorList>
    </citation>
    <scope>NUCLEOTIDE SEQUENCE</scope>
</reference>
<organism evidence="2 3">
    <name type="scientific">Anthostomella pinea</name>
    <dbReference type="NCBI Taxonomy" id="933095"/>
    <lineage>
        <taxon>Eukaryota</taxon>
        <taxon>Fungi</taxon>
        <taxon>Dikarya</taxon>
        <taxon>Ascomycota</taxon>
        <taxon>Pezizomycotina</taxon>
        <taxon>Sordariomycetes</taxon>
        <taxon>Xylariomycetidae</taxon>
        <taxon>Xylariales</taxon>
        <taxon>Xylariaceae</taxon>
        <taxon>Anthostomella</taxon>
    </lineage>
</organism>
<feature type="coiled-coil region" evidence="1">
    <location>
        <begin position="37"/>
        <end position="96"/>
    </location>
</feature>
<dbReference type="AlphaFoldDB" id="A0AAI8VGL6"/>